<feature type="compositionally biased region" description="Polar residues" evidence="1">
    <location>
        <begin position="82"/>
        <end position="95"/>
    </location>
</feature>
<proteinExistence type="predicted"/>
<sequence length="95" mass="10961">MATTTATRAYCSLLALGLIGLRWVSHEVYERFRDGDRTGQNRTEQNEAWDSILCSTHGRERETGRAREREYRERQRERESTHTGALSQGTLCTGR</sequence>
<comment type="caution">
    <text evidence="3">The sequence shown here is derived from an EMBL/GenBank/DDBJ whole genome shotgun (WGS) entry which is preliminary data.</text>
</comment>
<accession>A0A7C8MHD5</accession>
<dbReference type="AlphaFoldDB" id="A0A7C8MHD5"/>
<feature type="signal peptide" evidence="2">
    <location>
        <begin position="1"/>
        <end position="26"/>
    </location>
</feature>
<evidence type="ECO:0000313" key="3">
    <source>
        <dbReference type="EMBL" id="KAF2878538.1"/>
    </source>
</evidence>
<dbReference type="EMBL" id="JAADJZ010000001">
    <property type="protein sequence ID" value="KAF2878538.1"/>
    <property type="molecule type" value="Genomic_DNA"/>
</dbReference>
<keyword evidence="4" id="KW-1185">Reference proteome</keyword>
<reference evidence="3 4" key="1">
    <citation type="submission" date="2020-01" db="EMBL/GenBank/DDBJ databases">
        <authorList>
            <consortium name="DOE Joint Genome Institute"/>
            <person name="Haridas S."/>
            <person name="Albert R."/>
            <person name="Binder M."/>
            <person name="Bloem J."/>
            <person name="Labutti K."/>
            <person name="Salamov A."/>
            <person name="Andreopoulos B."/>
            <person name="Baker S.E."/>
            <person name="Barry K."/>
            <person name="Bills G."/>
            <person name="Bluhm B.H."/>
            <person name="Cannon C."/>
            <person name="Castanera R."/>
            <person name="Culley D.E."/>
            <person name="Daum C."/>
            <person name="Ezra D."/>
            <person name="Gonzalez J.B."/>
            <person name="Henrissat B."/>
            <person name="Kuo A."/>
            <person name="Liang C."/>
            <person name="Lipzen A."/>
            <person name="Lutzoni F."/>
            <person name="Magnuson J."/>
            <person name="Mondo S."/>
            <person name="Nolan M."/>
            <person name="Ohm R."/>
            <person name="Pangilinan J."/>
            <person name="Park H.-J.H."/>
            <person name="Ramirez L."/>
            <person name="Alfaro M."/>
            <person name="Sun H."/>
            <person name="Tritt A."/>
            <person name="Yoshinaga Y."/>
            <person name="Zwiers L.-H.L."/>
            <person name="Turgeon B.G."/>
            <person name="Goodwin S.B."/>
            <person name="Spatafora J.W."/>
            <person name="Crous P.W."/>
            <person name="Grigoriev I.V."/>
        </authorList>
    </citation>
    <scope>NUCLEOTIDE SEQUENCE [LARGE SCALE GENOMIC DNA]</scope>
    <source>
        <strain evidence="3 4">CBS 611.86</strain>
    </source>
</reference>
<feature type="chain" id="PRO_5028980639" description="Secreted protein" evidence="2">
    <location>
        <begin position="27"/>
        <end position="95"/>
    </location>
</feature>
<evidence type="ECO:0008006" key="5">
    <source>
        <dbReference type="Google" id="ProtNLM"/>
    </source>
</evidence>
<keyword evidence="2" id="KW-0732">Signal</keyword>
<protein>
    <recommendedName>
        <fullName evidence="5">Secreted protein</fullName>
    </recommendedName>
</protein>
<dbReference type="Proteomes" id="UP000481861">
    <property type="component" value="Unassembled WGS sequence"/>
</dbReference>
<gene>
    <name evidence="3" type="ORF">BDV95DRAFT_557711</name>
</gene>
<feature type="compositionally biased region" description="Basic and acidic residues" evidence="1">
    <location>
        <begin position="57"/>
        <end position="81"/>
    </location>
</feature>
<evidence type="ECO:0000256" key="2">
    <source>
        <dbReference type="SAM" id="SignalP"/>
    </source>
</evidence>
<evidence type="ECO:0000256" key="1">
    <source>
        <dbReference type="SAM" id="MobiDB-lite"/>
    </source>
</evidence>
<organism evidence="3 4">
    <name type="scientific">Massariosphaeria phaeospora</name>
    <dbReference type="NCBI Taxonomy" id="100035"/>
    <lineage>
        <taxon>Eukaryota</taxon>
        <taxon>Fungi</taxon>
        <taxon>Dikarya</taxon>
        <taxon>Ascomycota</taxon>
        <taxon>Pezizomycotina</taxon>
        <taxon>Dothideomycetes</taxon>
        <taxon>Pleosporomycetidae</taxon>
        <taxon>Pleosporales</taxon>
        <taxon>Pleosporales incertae sedis</taxon>
        <taxon>Massariosphaeria</taxon>
    </lineage>
</organism>
<evidence type="ECO:0000313" key="4">
    <source>
        <dbReference type="Proteomes" id="UP000481861"/>
    </source>
</evidence>
<feature type="region of interest" description="Disordered" evidence="1">
    <location>
        <begin position="36"/>
        <end position="95"/>
    </location>
</feature>
<name>A0A7C8MHD5_9PLEO</name>